<feature type="transmembrane region" description="Helical" evidence="3">
    <location>
        <begin position="293"/>
        <end position="310"/>
    </location>
</feature>
<dbReference type="InterPro" id="IPR036259">
    <property type="entry name" value="MFS_trans_sf"/>
</dbReference>
<dbReference type="SUPFAM" id="SSF103473">
    <property type="entry name" value="MFS general substrate transporter"/>
    <property type="match status" value="1"/>
</dbReference>
<dbReference type="GeneID" id="108557736"/>
<dbReference type="NCBIfam" id="TIGR00806">
    <property type="entry name" value="rfc"/>
    <property type="match status" value="1"/>
</dbReference>
<feature type="transmembrane region" description="Helical" evidence="3">
    <location>
        <begin position="103"/>
        <end position="125"/>
    </location>
</feature>
<dbReference type="Pfam" id="PF01770">
    <property type="entry name" value="Folate_carrier"/>
    <property type="match status" value="2"/>
</dbReference>
<evidence type="ECO:0000256" key="3">
    <source>
        <dbReference type="SAM" id="Phobius"/>
    </source>
</evidence>
<feature type="transmembrane region" description="Helical" evidence="3">
    <location>
        <begin position="191"/>
        <end position="209"/>
    </location>
</feature>
<evidence type="ECO:0000256" key="1">
    <source>
        <dbReference type="ARBA" id="ARBA00005773"/>
    </source>
</evidence>
<feature type="transmembrane region" description="Helical" evidence="3">
    <location>
        <begin position="345"/>
        <end position="366"/>
    </location>
</feature>
<dbReference type="PIRSF" id="PIRSF028739">
    <property type="entry name" value="Folate_carrier"/>
    <property type="match status" value="1"/>
</dbReference>
<reference evidence="5" key="1">
    <citation type="submission" date="2025-08" db="UniProtKB">
        <authorList>
            <consortium name="RefSeq"/>
        </authorList>
    </citation>
    <scope>IDENTIFICATION</scope>
    <source>
        <tissue evidence="5">Whole Larva</tissue>
    </source>
</reference>
<keyword evidence="4" id="KW-1185">Reference proteome</keyword>
<keyword evidence="2 3" id="KW-0472">Membrane</keyword>
<feature type="transmembrane region" description="Helical" evidence="3">
    <location>
        <begin position="378"/>
        <end position="400"/>
    </location>
</feature>
<keyword evidence="3" id="KW-0812">Transmembrane</keyword>
<evidence type="ECO:0000256" key="2">
    <source>
        <dbReference type="PIRNR" id="PIRNR028739"/>
    </source>
</evidence>
<dbReference type="PANTHER" id="PTHR10686:SF18">
    <property type="entry name" value="IP11787P-RELATED"/>
    <property type="match status" value="1"/>
</dbReference>
<comment type="subcellular location">
    <subcellularLocation>
        <location evidence="2">Membrane</location>
        <topology evidence="2">Multi-pass membrane protein</topology>
    </subcellularLocation>
</comment>
<keyword evidence="3" id="KW-1133">Transmembrane helix</keyword>
<evidence type="ECO:0000313" key="5">
    <source>
        <dbReference type="RefSeq" id="XP_017769870.1"/>
    </source>
</evidence>
<feature type="transmembrane region" description="Helical" evidence="3">
    <location>
        <begin position="164"/>
        <end position="185"/>
    </location>
</feature>
<feature type="transmembrane region" description="Helical" evidence="3">
    <location>
        <begin position="255"/>
        <end position="273"/>
    </location>
</feature>
<gene>
    <name evidence="5" type="primary">LOC108557736</name>
</gene>
<feature type="transmembrane region" description="Helical" evidence="3">
    <location>
        <begin position="420"/>
        <end position="438"/>
    </location>
</feature>
<dbReference type="Gene3D" id="1.20.1250.20">
    <property type="entry name" value="MFS general substrate transporter like domains"/>
    <property type="match status" value="1"/>
</dbReference>
<dbReference type="PANTHER" id="PTHR10686">
    <property type="entry name" value="FOLATE TRANSPORTER"/>
    <property type="match status" value="1"/>
</dbReference>
<dbReference type="Proteomes" id="UP000695000">
    <property type="component" value="Unplaced"/>
</dbReference>
<feature type="transmembrane region" description="Helical" evidence="3">
    <location>
        <begin position="322"/>
        <end position="339"/>
    </location>
</feature>
<organism evidence="4 5">
    <name type="scientific">Nicrophorus vespilloides</name>
    <name type="common">Boreal carrion beetle</name>
    <dbReference type="NCBI Taxonomy" id="110193"/>
    <lineage>
        <taxon>Eukaryota</taxon>
        <taxon>Metazoa</taxon>
        <taxon>Ecdysozoa</taxon>
        <taxon>Arthropoda</taxon>
        <taxon>Hexapoda</taxon>
        <taxon>Insecta</taxon>
        <taxon>Pterygota</taxon>
        <taxon>Neoptera</taxon>
        <taxon>Endopterygota</taxon>
        <taxon>Coleoptera</taxon>
        <taxon>Polyphaga</taxon>
        <taxon>Staphyliniformia</taxon>
        <taxon>Silphidae</taxon>
        <taxon>Nicrophorinae</taxon>
        <taxon>Nicrophorus</taxon>
    </lineage>
</organism>
<sequence>MWKLQDFEKRSLLWHNAFNVNIKDSLKMKNWLRISLLLCVFGFIKEFRPSEPFVYEYLIGPWRNITEDEVTQQVYPVGTYSYLVHLLIMFLITDILRYKPLIVILGLSGIAIWAMLIWTTSLFYLQVLEGVYGTFMSCEVAYYTYIYAKVDNDYYLQVSSHTRAAVLAGRALSSILAQILISFSIMDYKGLNYITFGAMILATCWSLILPPVKRSIYFHQNNDPNILTPARYRNAFTLMKSHFGQSFANRYVLKWSMWWALTTAGFIQVQVYIQPLWSEIQDYAKDANTYNGAVEAAATLLGFLSALFAGHLKIDWRGKGELILSICSITAASIILLSSQTDTILVSYASYAVFCGIYHFMITIASSEIAKCIIEDSYGLVFGLNTFFALALQTALTVAFVEKRTGLALSPRNQYLAYGIYHIGISAIFILIGLISWIKSNRDIKKTYN</sequence>
<comment type="similarity">
    <text evidence="1 2">Belongs to the reduced folate carrier (RFC) transporter (TC 2.A.48) family.</text>
</comment>
<proteinExistence type="inferred from homology"/>
<feature type="transmembrane region" description="Helical" evidence="3">
    <location>
        <begin position="79"/>
        <end position="96"/>
    </location>
</feature>
<name>A0ABM1M5M0_NICVS</name>
<accession>A0ABM1M5M0</accession>
<evidence type="ECO:0000313" key="4">
    <source>
        <dbReference type="Proteomes" id="UP000695000"/>
    </source>
</evidence>
<keyword evidence="2" id="KW-0813">Transport</keyword>
<dbReference type="InterPro" id="IPR002666">
    <property type="entry name" value="Folate_carrier"/>
</dbReference>
<protein>
    <submittedName>
        <fullName evidence="5">Folate transporter 1-like</fullName>
    </submittedName>
</protein>
<dbReference type="RefSeq" id="XP_017769870.1">
    <property type="nucleotide sequence ID" value="XM_017914381.1"/>
</dbReference>